<protein>
    <recommendedName>
        <fullName evidence="3">DUF3549 domain-containing protein</fullName>
    </recommendedName>
</protein>
<dbReference type="EMBL" id="MCRI01000010">
    <property type="protein sequence ID" value="ODN67021.1"/>
    <property type="molecule type" value="Genomic_DNA"/>
</dbReference>
<dbReference type="RefSeq" id="WP_069295751.1">
    <property type="nucleotide sequence ID" value="NZ_MCRI01000010.1"/>
</dbReference>
<proteinExistence type="predicted"/>
<gene>
    <name evidence="1" type="ORF">A9E74_01261</name>
</gene>
<dbReference type="InterPro" id="IPR021936">
    <property type="entry name" value="DUF3549"/>
</dbReference>
<evidence type="ECO:0000313" key="1">
    <source>
        <dbReference type="EMBL" id="ODN67021.1"/>
    </source>
</evidence>
<dbReference type="Pfam" id="PF12069">
    <property type="entry name" value="DUF3549"/>
    <property type="match status" value="1"/>
</dbReference>
<dbReference type="PATRIC" id="fig|291169.3.peg.1267"/>
<reference evidence="1 2" key="1">
    <citation type="submission" date="2016-07" db="EMBL/GenBank/DDBJ databases">
        <title>Draft Genome Sequence of Methylophaga muralis Bur 1.</title>
        <authorList>
            <person name="Vasilenko O.V."/>
            <person name="Doronina N.V."/>
            <person name="Shmareva M.N."/>
            <person name="Tarlachkov S.V."/>
            <person name="Mustakhimov I."/>
            <person name="Trotsenko Y.A."/>
        </authorList>
    </citation>
    <scope>NUCLEOTIDE SEQUENCE [LARGE SCALE GENOMIC DNA]</scope>
    <source>
        <strain evidence="1 2">Bur 1</strain>
    </source>
</reference>
<comment type="caution">
    <text evidence="1">The sequence shown here is derived from an EMBL/GenBank/DDBJ whole genome shotgun (WGS) entry which is preliminary data.</text>
</comment>
<sequence length="350" mass="39441">MDIGQINTLSKFLRQSGAQYRVFDMGRRVCKLTPEQFVSFDNCQRPYPYPFKRFAQLGIIFWHPDAAEKQYVWFLQFPLDEQGLLIPDARDAFLLMLLERLGEAMLAAADGDKIQGALKDSPFTFEPRQDRMAAFNAHATYALKLSPSKYYDSAYRYFTGDLSLDKWPGLAMQGLADFAIRLDTNEGTLGLIQLLPKLPQEPFHNLCVLLEHASPAAGVVEVLAQQVDIQLQEKQPDTVKIISCLRAASNSPARGLVERMVTQVLKHRCSREIEVLAIISGRIWLTLAKPPICELYLEQLAHNDAGQPGFSQLLADLLFIPGMRQPIMQVLRNPKRSETLAKAVGEMFGQ</sequence>
<evidence type="ECO:0008006" key="3">
    <source>
        <dbReference type="Google" id="ProtNLM"/>
    </source>
</evidence>
<name>A0A1E3GUI3_9GAMM</name>
<accession>A0A1E3GUI3</accession>
<dbReference type="Proteomes" id="UP000094379">
    <property type="component" value="Unassembled WGS sequence"/>
</dbReference>
<evidence type="ECO:0000313" key="2">
    <source>
        <dbReference type="Proteomes" id="UP000094379"/>
    </source>
</evidence>
<keyword evidence="2" id="KW-1185">Reference proteome</keyword>
<dbReference type="STRING" id="291169.A9E74_01261"/>
<dbReference type="AlphaFoldDB" id="A0A1E3GUI3"/>
<organism evidence="1 2">
    <name type="scientific">Methylophaga muralis</name>
    <dbReference type="NCBI Taxonomy" id="291169"/>
    <lineage>
        <taxon>Bacteria</taxon>
        <taxon>Pseudomonadati</taxon>
        <taxon>Pseudomonadota</taxon>
        <taxon>Gammaproteobacteria</taxon>
        <taxon>Thiotrichales</taxon>
        <taxon>Piscirickettsiaceae</taxon>
        <taxon>Methylophaga</taxon>
    </lineage>
</organism>